<dbReference type="Proteomes" id="UP000768163">
    <property type="component" value="Unassembled WGS sequence"/>
</dbReference>
<reference evidence="1" key="1">
    <citation type="submission" date="2019-11" db="EMBL/GenBank/DDBJ databases">
        <title>Lipid analysis of CO2-rich subsurface aquifers suggests an autotrophy-based deep biosphere with lysolipids enriched in CPR bacteria.</title>
        <authorList>
            <person name="Probst A.J."/>
            <person name="Elling F.J."/>
            <person name="Castelle C.J."/>
            <person name="Zhu Q."/>
            <person name="Elvert M."/>
            <person name="Birarda G."/>
            <person name="Holman H.-Y."/>
            <person name="Lane K.R."/>
            <person name="Ladd B."/>
            <person name="Ryan M.C."/>
            <person name="Woyke T."/>
            <person name="Hinrichs K.-U."/>
            <person name="Banfield J.F."/>
        </authorList>
    </citation>
    <scope>NUCLEOTIDE SEQUENCE</scope>
    <source>
        <strain evidence="1">CG_2015-01_33_1645</strain>
        <strain evidence="2">CG_2015-04_33_537</strain>
    </source>
</reference>
<dbReference type="Gene3D" id="3.40.50.150">
    <property type="entry name" value="Vaccinia Virus protein VP39"/>
    <property type="match status" value="1"/>
</dbReference>
<organism evidence="1 3">
    <name type="scientific">Candidatus Altarchaeum hamiconexum</name>
    <dbReference type="NCBI Taxonomy" id="1803513"/>
    <lineage>
        <taxon>Archaea</taxon>
        <taxon>Candidatus Altarchaeota</taxon>
        <taxon>Candidatus Altiarchaeia</taxon>
        <taxon>Candidatus Altarchaeales</taxon>
        <taxon>Candidatus Altarchaeaceae</taxon>
        <taxon>Candidatus Altarchaeum</taxon>
    </lineage>
</organism>
<accession>A0A8J7YRV7</accession>
<protein>
    <submittedName>
        <fullName evidence="1">Site-specific DNA-methyltransferase</fullName>
    </submittedName>
</protein>
<evidence type="ECO:0000313" key="1">
    <source>
        <dbReference type="EMBL" id="NCN64976.1"/>
    </source>
</evidence>
<dbReference type="AlphaFoldDB" id="A0A8J7YRV7"/>
<dbReference type="EMBL" id="JAACVF010000069">
    <property type="protein sequence ID" value="NCN64976.1"/>
    <property type="molecule type" value="Genomic_DNA"/>
</dbReference>
<dbReference type="SUPFAM" id="SSF53335">
    <property type="entry name" value="S-adenosyl-L-methionine-dependent methyltransferases"/>
    <property type="match status" value="1"/>
</dbReference>
<dbReference type="Proteomes" id="UP000738826">
    <property type="component" value="Unassembled WGS sequence"/>
</dbReference>
<proteinExistence type="predicted"/>
<dbReference type="EMBL" id="JAACQH010000079">
    <property type="protein sequence ID" value="NCS91545.1"/>
    <property type="molecule type" value="Genomic_DNA"/>
</dbReference>
<comment type="caution">
    <text evidence="1">The sequence shown here is derived from an EMBL/GenBank/DDBJ whole genome shotgun (WGS) entry which is preliminary data.</text>
</comment>
<sequence>MGSGTTAISSVRSGRNFVGYKIDQRYISLTKNRMTPYLTQTKIVFEHKQERSSGILKSQ</sequence>
<gene>
    <name evidence="2" type="ORF">GW779_03935</name>
    <name evidence="1" type="ORF">GW910_02715</name>
</gene>
<evidence type="ECO:0000313" key="2">
    <source>
        <dbReference type="EMBL" id="NCS91545.1"/>
    </source>
</evidence>
<dbReference type="InterPro" id="IPR029063">
    <property type="entry name" value="SAM-dependent_MTases_sf"/>
</dbReference>
<evidence type="ECO:0000313" key="3">
    <source>
        <dbReference type="Proteomes" id="UP000768163"/>
    </source>
</evidence>
<name>A0A8J7YRV7_9ARCH</name>